<keyword evidence="2" id="KW-1185">Reference proteome</keyword>
<organism evidence="1 2">
    <name type="scientific">Roseobacter sinensis</name>
    <dbReference type="NCBI Taxonomy" id="2931391"/>
    <lineage>
        <taxon>Bacteria</taxon>
        <taxon>Pseudomonadati</taxon>
        <taxon>Pseudomonadota</taxon>
        <taxon>Alphaproteobacteria</taxon>
        <taxon>Rhodobacterales</taxon>
        <taxon>Roseobacteraceae</taxon>
        <taxon>Roseobacter</taxon>
    </lineage>
</organism>
<evidence type="ECO:0000313" key="1">
    <source>
        <dbReference type="EMBL" id="MCV3271133.1"/>
    </source>
</evidence>
<accession>A0ABT3BDA2</accession>
<dbReference type="InterPro" id="IPR021791">
    <property type="entry name" value="Phage_TAC_11"/>
</dbReference>
<proteinExistence type="predicted"/>
<dbReference type="Proteomes" id="UP001208690">
    <property type="component" value="Unassembled WGS sequence"/>
</dbReference>
<name>A0ABT3BDA2_9RHOB</name>
<comment type="caution">
    <text evidence="1">The sequence shown here is derived from an EMBL/GenBank/DDBJ whole genome shotgun (WGS) entry which is preliminary data.</text>
</comment>
<dbReference type="RefSeq" id="WP_263843449.1">
    <property type="nucleotide sequence ID" value="NZ_JALIEB010000003.1"/>
</dbReference>
<sequence length="105" mass="10976">MANPWRGDVALVIDGQTHVMRLTLGALAELEAAMQADSLLAMVERFENSSFTSQDVLALLKAGLRGGKCDVSDDVLLHAEIEGGPIGAARAAAELLARAFTAPSV</sequence>
<evidence type="ECO:0000313" key="2">
    <source>
        <dbReference type="Proteomes" id="UP001208690"/>
    </source>
</evidence>
<dbReference type="Pfam" id="PF11836">
    <property type="entry name" value="Phage_TAC_11"/>
    <property type="match status" value="1"/>
</dbReference>
<gene>
    <name evidence="1" type="ORF">MUB52_06810</name>
</gene>
<dbReference type="EMBL" id="JALIEB010000003">
    <property type="protein sequence ID" value="MCV3271133.1"/>
    <property type="molecule type" value="Genomic_DNA"/>
</dbReference>
<protein>
    <submittedName>
        <fullName evidence="1">Gene transfer agent family protein</fullName>
    </submittedName>
</protein>
<reference evidence="1 2" key="1">
    <citation type="submission" date="2022-04" db="EMBL/GenBank/DDBJ databases">
        <title>Roseobacter sp. WL0113 is a bacterium isolated from neritic sediment.</title>
        <authorList>
            <person name="Wang L."/>
            <person name="He W."/>
            <person name="Zhang D.-F."/>
        </authorList>
    </citation>
    <scope>NUCLEOTIDE SEQUENCE [LARGE SCALE GENOMIC DNA]</scope>
    <source>
        <strain evidence="1 2">WL0113</strain>
    </source>
</reference>